<comment type="caution">
    <text evidence="2">The sequence shown here is derived from an EMBL/GenBank/DDBJ whole genome shotgun (WGS) entry which is preliminary data.</text>
</comment>
<reference evidence="2" key="1">
    <citation type="journal article" date="2023" name="Mol. Phylogenet. Evol.">
        <title>Genome-scale phylogeny and comparative genomics of the fungal order Sordariales.</title>
        <authorList>
            <person name="Hensen N."/>
            <person name="Bonometti L."/>
            <person name="Westerberg I."/>
            <person name="Brannstrom I.O."/>
            <person name="Guillou S."/>
            <person name="Cros-Aarteil S."/>
            <person name="Calhoun S."/>
            <person name="Haridas S."/>
            <person name="Kuo A."/>
            <person name="Mondo S."/>
            <person name="Pangilinan J."/>
            <person name="Riley R."/>
            <person name="LaButti K."/>
            <person name="Andreopoulos B."/>
            <person name="Lipzen A."/>
            <person name="Chen C."/>
            <person name="Yan M."/>
            <person name="Daum C."/>
            <person name="Ng V."/>
            <person name="Clum A."/>
            <person name="Steindorff A."/>
            <person name="Ohm R.A."/>
            <person name="Martin F."/>
            <person name="Silar P."/>
            <person name="Natvig D.O."/>
            <person name="Lalanne C."/>
            <person name="Gautier V."/>
            <person name="Ament-Velasquez S.L."/>
            <person name="Kruys A."/>
            <person name="Hutchinson M.I."/>
            <person name="Powell A.J."/>
            <person name="Barry K."/>
            <person name="Miller A.N."/>
            <person name="Grigoriev I.V."/>
            <person name="Debuchy R."/>
            <person name="Gladieux P."/>
            <person name="Hiltunen Thoren M."/>
            <person name="Johannesson H."/>
        </authorList>
    </citation>
    <scope>NUCLEOTIDE SEQUENCE</scope>
    <source>
        <strain evidence="2">SMH4131-1</strain>
    </source>
</reference>
<evidence type="ECO:0000256" key="1">
    <source>
        <dbReference type="SAM" id="MobiDB-lite"/>
    </source>
</evidence>
<dbReference type="EMBL" id="JAUEPO010000002">
    <property type="protein sequence ID" value="KAK3333923.1"/>
    <property type="molecule type" value="Genomic_DNA"/>
</dbReference>
<dbReference type="Proteomes" id="UP001286456">
    <property type="component" value="Unassembled WGS sequence"/>
</dbReference>
<feature type="compositionally biased region" description="Polar residues" evidence="1">
    <location>
        <begin position="1"/>
        <end position="24"/>
    </location>
</feature>
<gene>
    <name evidence="2" type="ORF">B0T19DRAFT_140976</name>
</gene>
<keyword evidence="3" id="KW-1185">Reference proteome</keyword>
<feature type="region of interest" description="Disordered" evidence="1">
    <location>
        <begin position="1"/>
        <end position="25"/>
    </location>
</feature>
<proteinExistence type="predicted"/>
<accession>A0AAE0IZ14</accession>
<protein>
    <submittedName>
        <fullName evidence="2">Uncharacterized protein</fullName>
    </submittedName>
</protein>
<reference evidence="2" key="2">
    <citation type="submission" date="2023-06" db="EMBL/GenBank/DDBJ databases">
        <authorList>
            <consortium name="Lawrence Berkeley National Laboratory"/>
            <person name="Haridas S."/>
            <person name="Hensen N."/>
            <person name="Bonometti L."/>
            <person name="Westerberg I."/>
            <person name="Brannstrom I.O."/>
            <person name="Guillou S."/>
            <person name="Cros-Aarteil S."/>
            <person name="Calhoun S."/>
            <person name="Kuo A."/>
            <person name="Mondo S."/>
            <person name="Pangilinan J."/>
            <person name="Riley R."/>
            <person name="Labutti K."/>
            <person name="Andreopoulos B."/>
            <person name="Lipzen A."/>
            <person name="Chen C."/>
            <person name="Yanf M."/>
            <person name="Daum C."/>
            <person name="Ng V."/>
            <person name="Clum A."/>
            <person name="Steindorff A."/>
            <person name="Ohm R."/>
            <person name="Martin F."/>
            <person name="Silar P."/>
            <person name="Natvig D."/>
            <person name="Lalanne C."/>
            <person name="Gautier V."/>
            <person name="Ament-Velasquez S.L."/>
            <person name="Kruys A."/>
            <person name="Hutchinson M.I."/>
            <person name="Powell A.J."/>
            <person name="Barry K."/>
            <person name="Miller A.N."/>
            <person name="Grigoriev I.V."/>
            <person name="Debuchy R."/>
            <person name="Gladieux P."/>
            <person name="Thoren M.H."/>
            <person name="Johannesson H."/>
        </authorList>
    </citation>
    <scope>NUCLEOTIDE SEQUENCE</scope>
    <source>
        <strain evidence="2">SMH4131-1</strain>
    </source>
</reference>
<name>A0AAE0IZ14_9PEZI</name>
<evidence type="ECO:0000313" key="3">
    <source>
        <dbReference type="Proteomes" id="UP001286456"/>
    </source>
</evidence>
<evidence type="ECO:0000313" key="2">
    <source>
        <dbReference type="EMBL" id="KAK3333923.1"/>
    </source>
</evidence>
<dbReference type="AlphaFoldDB" id="A0AAE0IZ14"/>
<sequence length="237" mass="26317">MARSAASEQETATRPPAASSQRQGGASLHHVWVSWWWAAMGNSRQRWMPRQTPSWQDLRGGAGRASTAGRPATLKPESSLLLAQLLLFPLVFIHQSPTIRNIQYPCPTHSIRLFRSLLRPSPRPTRSFFPASACQPACLPAALTPCTPVTKPSRQRPSRFLYGNTSLACLRRAFPLPRFLHLRQSLISSAPDLITVAPNQDFPRSDCVYGHVLHSTTSTTTSQGRSLFLPEVQNKQD</sequence>
<organism evidence="2 3">
    <name type="scientific">Cercophora scortea</name>
    <dbReference type="NCBI Taxonomy" id="314031"/>
    <lineage>
        <taxon>Eukaryota</taxon>
        <taxon>Fungi</taxon>
        <taxon>Dikarya</taxon>
        <taxon>Ascomycota</taxon>
        <taxon>Pezizomycotina</taxon>
        <taxon>Sordariomycetes</taxon>
        <taxon>Sordariomycetidae</taxon>
        <taxon>Sordariales</taxon>
        <taxon>Lasiosphaeriaceae</taxon>
        <taxon>Cercophora</taxon>
    </lineage>
</organism>